<evidence type="ECO:0000256" key="1">
    <source>
        <dbReference type="SAM" id="MobiDB-lite"/>
    </source>
</evidence>
<dbReference type="InterPro" id="IPR029071">
    <property type="entry name" value="Ubiquitin-like_domsf"/>
</dbReference>
<sequence>MLHLKVQFLDDSQKTFVVDQKAPGKELFNMSCSHLNLTEKEYFGLEFRNHAGCQMWLGLVKPITKQVKNPKETIFKFMVKFFLVDPGLLKGELTRYLFALQIKKDLASGRLPCNDNSAALMASYVLQSELGDYEEDTARKHLEQNQYLPNQEYLDNKILKYYQRHVGKSPAESDMQLLDIARKLDTYGIRTYAASDGEDMQINLAVAHMGVLVLRGNTKINTFNWANIRKLSFKRKHFLIKLHPHIDTLCKDTLVFTMESRDTCKAFWKTCVEYHAFFRLSEEPKRKPKPFLCSKGSNFRYSGRTQKQIFDSWTKGHAKNLPFERRHLQANLHERQYRSSPDLLTEVARQPNDFKLIYTSRPCSRSANSVGWDPHMHKNRRNSAAEIFSAVLERSKPSEEPTILQLSKSSSSFPGCSYLGMKEDAPRRAYKKRPLSFYEDSKHFSGNIKSMSEGCMKDAAPLPPAIYADRVSVPHSSHHPNRDYVDYLCYSDHLSSIPQQTSAIVEEIVRLTNKPNAFLETSANKSPSARRIKEYHQPVYPRTSCRSSFSMGAKRESQGTPVEYTQDPYPKRSLSHSDMKSSWFPSGSEFRPLGPCPILTKKYSISTKPFVPQHLPIAHQLPPPPPAPPLPLTEVKNVPRTTERYVYSGTESSDSETEIINPYYYALFGKHRSPVTRVRLSSGSLQLDDNEDNTLNLYSRENRPGFSK</sequence>
<dbReference type="SMART" id="SM01196">
    <property type="entry name" value="FERM_C"/>
    <property type="match status" value="1"/>
</dbReference>
<dbReference type="PROSITE" id="PS50057">
    <property type="entry name" value="FERM_3"/>
    <property type="match status" value="1"/>
</dbReference>
<dbReference type="SMART" id="SM00295">
    <property type="entry name" value="B41"/>
    <property type="match status" value="1"/>
</dbReference>
<reference evidence="4" key="1">
    <citation type="submission" date="2025-08" db="UniProtKB">
        <authorList>
            <consortium name="RefSeq"/>
        </authorList>
    </citation>
    <scope>IDENTIFICATION</scope>
    <source>
        <strain evidence="4">J_2021</strain>
        <tissue evidence="4">Erythrocytes</tissue>
    </source>
</reference>
<dbReference type="InterPro" id="IPR014352">
    <property type="entry name" value="FERM/acyl-CoA-bd_prot_sf"/>
</dbReference>
<dbReference type="Gene3D" id="1.20.80.10">
    <property type="match status" value="1"/>
</dbReference>
<dbReference type="Pfam" id="PF09379">
    <property type="entry name" value="FERM_N"/>
    <property type="match status" value="1"/>
</dbReference>
<dbReference type="InterPro" id="IPR051835">
    <property type="entry name" value="RAC1-GEF"/>
</dbReference>
<feature type="region of interest" description="Disordered" evidence="1">
    <location>
        <begin position="686"/>
        <end position="708"/>
    </location>
</feature>
<dbReference type="PANTHER" id="PTHR45858">
    <property type="entry name" value="FERM DOMAIN CONTAINING PROTEIN"/>
    <property type="match status" value="1"/>
</dbReference>
<evidence type="ECO:0000313" key="3">
    <source>
        <dbReference type="Proteomes" id="UP000186698"/>
    </source>
</evidence>
<dbReference type="InterPro" id="IPR014847">
    <property type="entry name" value="FA"/>
</dbReference>
<keyword evidence="3" id="KW-1185">Reference proteome</keyword>
<dbReference type="PROSITE" id="PS00660">
    <property type="entry name" value="FERM_1"/>
    <property type="match status" value="1"/>
</dbReference>
<dbReference type="Gene3D" id="2.30.29.30">
    <property type="entry name" value="Pleckstrin-homology domain (PH domain)/Phosphotyrosine-binding domain (PTB)"/>
    <property type="match status" value="1"/>
</dbReference>
<dbReference type="FunFam" id="3.10.20.90:FF:000040">
    <property type="entry name" value="FERM, RhoGEF and pleckstrin domain-containing protein"/>
    <property type="match status" value="1"/>
</dbReference>
<dbReference type="CDD" id="cd14473">
    <property type="entry name" value="FERM_B-lobe"/>
    <property type="match status" value="1"/>
</dbReference>
<dbReference type="RefSeq" id="XP_018085487.2">
    <property type="nucleotide sequence ID" value="XM_018229998.2"/>
</dbReference>
<evidence type="ECO:0000259" key="2">
    <source>
        <dbReference type="PROSITE" id="PS50057"/>
    </source>
</evidence>
<dbReference type="PANTHER" id="PTHR45858:SF1">
    <property type="entry name" value="FERM DOMAIN-CONTAINING PROTEIN 7"/>
    <property type="match status" value="1"/>
</dbReference>
<evidence type="ECO:0000313" key="4">
    <source>
        <dbReference type="RefSeq" id="XP_018085487.2"/>
    </source>
</evidence>
<dbReference type="GeneID" id="108698481"/>
<gene>
    <name evidence="4" type="primary">frmd7.L</name>
</gene>
<dbReference type="FunFam" id="1.20.80.10:FF:000005">
    <property type="entry name" value="FERM, RhoGEF and pleckstrin domain-containing protein 1"/>
    <property type="match status" value="1"/>
</dbReference>
<dbReference type="Pfam" id="PF09380">
    <property type="entry name" value="FERM_C"/>
    <property type="match status" value="1"/>
</dbReference>
<dbReference type="SUPFAM" id="SSF50729">
    <property type="entry name" value="PH domain-like"/>
    <property type="match status" value="1"/>
</dbReference>
<feature type="compositionally biased region" description="Polar residues" evidence="1">
    <location>
        <begin position="686"/>
        <end position="699"/>
    </location>
</feature>
<dbReference type="FunFam" id="2.30.29.30:FF:000002">
    <property type="entry name" value="Band 4.1-like protein 5 isoform 1"/>
    <property type="match status" value="1"/>
</dbReference>
<dbReference type="InterPro" id="IPR000299">
    <property type="entry name" value="FERM_domain"/>
</dbReference>
<name>A0A8J0TH51_XENLA</name>
<dbReference type="InterPro" id="IPR041788">
    <property type="entry name" value="FARP1/FARP2/FRMD7_FERM_C"/>
</dbReference>
<dbReference type="InterPro" id="IPR019748">
    <property type="entry name" value="FERM_central"/>
</dbReference>
<dbReference type="PRINTS" id="PR00935">
    <property type="entry name" value="BAND41"/>
</dbReference>
<dbReference type="Proteomes" id="UP000186698">
    <property type="component" value="Chromosome 8L"/>
</dbReference>
<dbReference type="KEGG" id="xla:108698481"/>
<dbReference type="SUPFAM" id="SSF54236">
    <property type="entry name" value="Ubiquitin-like"/>
    <property type="match status" value="1"/>
</dbReference>
<dbReference type="InterPro" id="IPR019747">
    <property type="entry name" value="FERM_CS"/>
</dbReference>
<feature type="domain" description="FERM" evidence="2">
    <location>
        <begin position="2"/>
        <end position="282"/>
    </location>
</feature>
<dbReference type="SMART" id="SM01195">
    <property type="entry name" value="FA"/>
    <property type="match status" value="1"/>
</dbReference>
<dbReference type="InterPro" id="IPR018979">
    <property type="entry name" value="FERM_N"/>
</dbReference>
<dbReference type="CDD" id="cd13193">
    <property type="entry name" value="FERM_C_FARP1-like"/>
    <property type="match status" value="1"/>
</dbReference>
<dbReference type="InterPro" id="IPR035963">
    <property type="entry name" value="FERM_2"/>
</dbReference>
<dbReference type="CTD" id="108698481"/>
<dbReference type="OrthoDB" id="9990815at2759"/>
<dbReference type="Pfam" id="PF08736">
    <property type="entry name" value="FA"/>
    <property type="match status" value="1"/>
</dbReference>
<dbReference type="InterPro" id="IPR011993">
    <property type="entry name" value="PH-like_dom_sf"/>
</dbReference>
<dbReference type="SUPFAM" id="SSF47031">
    <property type="entry name" value="Second domain of FERM"/>
    <property type="match status" value="1"/>
</dbReference>
<proteinExistence type="predicted"/>
<dbReference type="InterPro" id="IPR019749">
    <property type="entry name" value="Band_41_domain"/>
</dbReference>
<dbReference type="Gene3D" id="3.10.20.90">
    <property type="entry name" value="Phosphatidylinositol 3-kinase Catalytic Subunit, Chain A, domain 1"/>
    <property type="match status" value="1"/>
</dbReference>
<dbReference type="GO" id="GO:0005085">
    <property type="term" value="F:guanyl-nucleotide exchange factor activity"/>
    <property type="evidence" value="ECO:0000318"/>
    <property type="project" value="GO_Central"/>
</dbReference>
<dbReference type="CDD" id="cd17188">
    <property type="entry name" value="FERM_F1_FRMD7"/>
    <property type="match status" value="1"/>
</dbReference>
<dbReference type="AlphaFoldDB" id="A0A8J0TH51"/>
<organism evidence="3 4">
    <name type="scientific">Xenopus laevis</name>
    <name type="common">African clawed frog</name>
    <dbReference type="NCBI Taxonomy" id="8355"/>
    <lineage>
        <taxon>Eukaryota</taxon>
        <taxon>Metazoa</taxon>
        <taxon>Chordata</taxon>
        <taxon>Craniata</taxon>
        <taxon>Vertebrata</taxon>
        <taxon>Euteleostomi</taxon>
        <taxon>Amphibia</taxon>
        <taxon>Batrachia</taxon>
        <taxon>Anura</taxon>
        <taxon>Pipoidea</taxon>
        <taxon>Pipidae</taxon>
        <taxon>Xenopodinae</taxon>
        <taxon>Xenopus</taxon>
        <taxon>Xenopus</taxon>
    </lineage>
</organism>
<accession>A0A8J0TH51</accession>
<dbReference type="InterPro" id="IPR018980">
    <property type="entry name" value="FERM_PH-like_C"/>
</dbReference>
<protein>
    <submittedName>
        <fullName evidence="4">FERM domain-containing protein 7</fullName>
    </submittedName>
</protein>
<dbReference type="Pfam" id="PF00373">
    <property type="entry name" value="FERM_M"/>
    <property type="match status" value="1"/>
</dbReference>